<accession>A0A8R7UKI4</accession>
<reference evidence="2" key="3">
    <citation type="submission" date="2022-06" db="UniProtKB">
        <authorList>
            <consortium name="EnsemblPlants"/>
        </authorList>
    </citation>
    <scope>IDENTIFICATION</scope>
</reference>
<protein>
    <submittedName>
        <fullName evidence="2">Uncharacterized protein</fullName>
    </submittedName>
</protein>
<feature type="region of interest" description="Disordered" evidence="1">
    <location>
        <begin position="1"/>
        <end position="41"/>
    </location>
</feature>
<feature type="region of interest" description="Disordered" evidence="1">
    <location>
        <begin position="66"/>
        <end position="97"/>
    </location>
</feature>
<feature type="compositionally biased region" description="Basic and acidic residues" evidence="1">
    <location>
        <begin position="11"/>
        <end position="29"/>
    </location>
</feature>
<reference evidence="3" key="1">
    <citation type="journal article" date="2013" name="Nature">
        <title>Draft genome of the wheat A-genome progenitor Triticum urartu.</title>
        <authorList>
            <person name="Ling H.Q."/>
            <person name="Zhao S."/>
            <person name="Liu D."/>
            <person name="Wang J."/>
            <person name="Sun H."/>
            <person name="Zhang C."/>
            <person name="Fan H."/>
            <person name="Li D."/>
            <person name="Dong L."/>
            <person name="Tao Y."/>
            <person name="Gao C."/>
            <person name="Wu H."/>
            <person name="Li Y."/>
            <person name="Cui Y."/>
            <person name="Guo X."/>
            <person name="Zheng S."/>
            <person name="Wang B."/>
            <person name="Yu K."/>
            <person name="Liang Q."/>
            <person name="Yang W."/>
            <person name="Lou X."/>
            <person name="Chen J."/>
            <person name="Feng M."/>
            <person name="Jian J."/>
            <person name="Zhang X."/>
            <person name="Luo G."/>
            <person name="Jiang Y."/>
            <person name="Liu J."/>
            <person name="Wang Z."/>
            <person name="Sha Y."/>
            <person name="Zhang B."/>
            <person name="Wu H."/>
            <person name="Tang D."/>
            <person name="Shen Q."/>
            <person name="Xue P."/>
            <person name="Zou S."/>
            <person name="Wang X."/>
            <person name="Liu X."/>
            <person name="Wang F."/>
            <person name="Yang Y."/>
            <person name="An X."/>
            <person name="Dong Z."/>
            <person name="Zhang K."/>
            <person name="Zhang X."/>
            <person name="Luo M.C."/>
            <person name="Dvorak J."/>
            <person name="Tong Y."/>
            <person name="Wang J."/>
            <person name="Yang H."/>
            <person name="Li Z."/>
            <person name="Wang D."/>
            <person name="Zhang A."/>
            <person name="Wang J."/>
        </authorList>
    </citation>
    <scope>NUCLEOTIDE SEQUENCE</scope>
    <source>
        <strain evidence="3">cv. G1812</strain>
    </source>
</reference>
<proteinExistence type="predicted"/>
<keyword evidence="3" id="KW-1185">Reference proteome</keyword>
<sequence length="111" mass="12085">MDLKQNMAQLKAEEKRAEVGVGPEKKSPGKEGGSMGPLRRGEKELHFHGGIVPHGCVPLLSSSLSAPWRPAEKRRQDEVRRRGWAKKEGRDQPVPDLATSHLVVAGCGGSR</sequence>
<dbReference type="Proteomes" id="UP000015106">
    <property type="component" value="Chromosome 5"/>
</dbReference>
<evidence type="ECO:0000313" key="3">
    <source>
        <dbReference type="Proteomes" id="UP000015106"/>
    </source>
</evidence>
<reference evidence="2" key="2">
    <citation type="submission" date="2018-03" db="EMBL/GenBank/DDBJ databases">
        <title>The Triticum urartu genome reveals the dynamic nature of wheat genome evolution.</title>
        <authorList>
            <person name="Ling H."/>
            <person name="Ma B."/>
            <person name="Shi X."/>
            <person name="Liu H."/>
            <person name="Dong L."/>
            <person name="Sun H."/>
            <person name="Cao Y."/>
            <person name="Gao Q."/>
            <person name="Zheng S."/>
            <person name="Li Y."/>
            <person name="Yu Y."/>
            <person name="Du H."/>
            <person name="Qi M."/>
            <person name="Li Y."/>
            <person name="Yu H."/>
            <person name="Cui Y."/>
            <person name="Wang N."/>
            <person name="Chen C."/>
            <person name="Wu H."/>
            <person name="Zhao Y."/>
            <person name="Zhang J."/>
            <person name="Li Y."/>
            <person name="Zhou W."/>
            <person name="Zhang B."/>
            <person name="Hu W."/>
            <person name="Eijk M."/>
            <person name="Tang J."/>
            <person name="Witsenboer H."/>
            <person name="Zhao S."/>
            <person name="Li Z."/>
            <person name="Zhang A."/>
            <person name="Wang D."/>
            <person name="Liang C."/>
        </authorList>
    </citation>
    <scope>NUCLEOTIDE SEQUENCE [LARGE SCALE GENOMIC DNA]</scope>
    <source>
        <strain evidence="2">cv. G1812</strain>
    </source>
</reference>
<feature type="compositionally biased region" description="Basic and acidic residues" evidence="1">
    <location>
        <begin position="70"/>
        <end position="93"/>
    </location>
</feature>
<dbReference type="Gramene" id="TuG1812G0500004772.01.T01">
    <property type="protein sequence ID" value="TuG1812G0500004772.01.T01"/>
    <property type="gene ID" value="TuG1812G0500004772.01"/>
</dbReference>
<dbReference type="AlphaFoldDB" id="A0A8R7UKI4"/>
<organism evidence="2 3">
    <name type="scientific">Triticum urartu</name>
    <name type="common">Red wild einkorn</name>
    <name type="synonym">Crithodium urartu</name>
    <dbReference type="NCBI Taxonomy" id="4572"/>
    <lineage>
        <taxon>Eukaryota</taxon>
        <taxon>Viridiplantae</taxon>
        <taxon>Streptophyta</taxon>
        <taxon>Embryophyta</taxon>
        <taxon>Tracheophyta</taxon>
        <taxon>Spermatophyta</taxon>
        <taxon>Magnoliopsida</taxon>
        <taxon>Liliopsida</taxon>
        <taxon>Poales</taxon>
        <taxon>Poaceae</taxon>
        <taxon>BOP clade</taxon>
        <taxon>Pooideae</taxon>
        <taxon>Triticodae</taxon>
        <taxon>Triticeae</taxon>
        <taxon>Triticinae</taxon>
        <taxon>Triticum</taxon>
    </lineage>
</organism>
<evidence type="ECO:0000256" key="1">
    <source>
        <dbReference type="SAM" id="MobiDB-lite"/>
    </source>
</evidence>
<name>A0A8R7UKI4_TRIUA</name>
<dbReference type="EnsemblPlants" id="TuG1812G0500004772.01.T01">
    <property type="protein sequence ID" value="TuG1812G0500004772.01.T01"/>
    <property type="gene ID" value="TuG1812G0500004772.01"/>
</dbReference>
<evidence type="ECO:0000313" key="2">
    <source>
        <dbReference type="EnsemblPlants" id="TuG1812G0500004772.01.T01"/>
    </source>
</evidence>